<proteinExistence type="predicted"/>
<name>A0A7L7LAI7_9BACT</name>
<evidence type="ECO:0000313" key="2">
    <source>
        <dbReference type="Proteomes" id="UP000514509"/>
    </source>
</evidence>
<accession>A0A7L7LAI7</accession>
<evidence type="ECO:0000313" key="1">
    <source>
        <dbReference type="EMBL" id="QMU29852.1"/>
    </source>
</evidence>
<sequence>MAGGPRLAVAYSYSFSFTSCIIKEKNNDFNELLLMTRINGIKLPDSASPLSKF</sequence>
<dbReference type="KEGG" id="add:HUW48_18290"/>
<gene>
    <name evidence="1" type="ORF">HUW48_18290</name>
</gene>
<dbReference type="RefSeq" id="WP_182412312.1">
    <property type="nucleotide sequence ID" value="NZ_CP055153.1"/>
</dbReference>
<dbReference type="AlphaFoldDB" id="A0A7L7LAI7"/>
<dbReference type="PROSITE" id="PS51257">
    <property type="entry name" value="PROKAR_LIPOPROTEIN"/>
    <property type="match status" value="1"/>
</dbReference>
<reference evidence="1 2" key="1">
    <citation type="submission" date="2020-08" db="EMBL/GenBank/DDBJ databases">
        <title>Adhaeribacter dokdonensis sp. nov., isolated from the rhizosphere of Elymus tsukushiensis, a plant native to the Dokdo Islands, Republic of Korea.</title>
        <authorList>
            <person name="Ghim S.Y."/>
        </authorList>
    </citation>
    <scope>NUCLEOTIDE SEQUENCE [LARGE SCALE GENOMIC DNA]</scope>
    <source>
        <strain evidence="1 2">KUDC8001</strain>
    </source>
</reference>
<keyword evidence="2" id="KW-1185">Reference proteome</keyword>
<dbReference type="Proteomes" id="UP000514509">
    <property type="component" value="Chromosome"/>
</dbReference>
<dbReference type="EMBL" id="CP055153">
    <property type="protein sequence ID" value="QMU29852.1"/>
    <property type="molecule type" value="Genomic_DNA"/>
</dbReference>
<protein>
    <submittedName>
        <fullName evidence="1">Uncharacterized protein</fullName>
    </submittedName>
</protein>
<organism evidence="1 2">
    <name type="scientific">Adhaeribacter radiodurans</name>
    <dbReference type="NCBI Taxonomy" id="2745197"/>
    <lineage>
        <taxon>Bacteria</taxon>
        <taxon>Pseudomonadati</taxon>
        <taxon>Bacteroidota</taxon>
        <taxon>Cytophagia</taxon>
        <taxon>Cytophagales</taxon>
        <taxon>Hymenobacteraceae</taxon>
        <taxon>Adhaeribacter</taxon>
    </lineage>
</organism>